<dbReference type="AlphaFoldDB" id="A0A1Q9CNU3"/>
<dbReference type="InterPro" id="IPR015915">
    <property type="entry name" value="Kelch-typ_b-propeller"/>
</dbReference>
<gene>
    <name evidence="3" type="primary">ACBP5</name>
    <name evidence="3" type="ORF">AK812_SmicGene34520</name>
</gene>
<sequence length="264" mass="29706">MRGPIARFESLWKRWHRCWLANTTDDVYDTWCSIIRLHAYDNTACGGTLAAPPSKPDKPLLLNLKRLALMQPRLMLIHLLNCTELPVMPSDLAPEPPSIPGGVEEAGRIDEECGGLFPTLDPEQFTVRQGGIMSEHKFQLRYLYIFGGFDGSSCFDDLYVLDLETRLWRRIEAGGDRPTGRASHSAVTDELAGVPLDMKSSDATRKYAWSADERVTVERFEMHAEAYHHTVFLLLLEAWKLLRKVLGRCSGAGEHSVYAFGPEA</sequence>
<dbReference type="SUPFAM" id="SSF117281">
    <property type="entry name" value="Kelch motif"/>
    <property type="match status" value="1"/>
</dbReference>
<dbReference type="PANTHER" id="PTHR46093:SF18">
    <property type="entry name" value="FIBRONECTIN TYPE-III DOMAIN-CONTAINING PROTEIN"/>
    <property type="match status" value="1"/>
</dbReference>
<name>A0A1Q9CNU3_SYMMI</name>
<keyword evidence="2" id="KW-0677">Repeat</keyword>
<evidence type="ECO:0000256" key="1">
    <source>
        <dbReference type="ARBA" id="ARBA00022441"/>
    </source>
</evidence>
<proteinExistence type="predicted"/>
<dbReference type="InterPro" id="IPR006652">
    <property type="entry name" value="Kelch_1"/>
</dbReference>
<comment type="caution">
    <text evidence="3">The sequence shown here is derived from an EMBL/GenBank/DDBJ whole genome shotgun (WGS) entry which is preliminary data.</text>
</comment>
<dbReference type="EMBL" id="LSRX01001031">
    <property type="protein sequence ID" value="OLP84590.1"/>
    <property type="molecule type" value="Genomic_DNA"/>
</dbReference>
<protein>
    <submittedName>
        <fullName evidence="3">Acyl-CoA-binding domain-containing protein 5</fullName>
    </submittedName>
</protein>
<accession>A0A1Q9CNU3</accession>
<dbReference type="Gene3D" id="2.120.10.80">
    <property type="entry name" value="Kelch-type beta propeller"/>
    <property type="match status" value="1"/>
</dbReference>
<dbReference type="Pfam" id="PF01344">
    <property type="entry name" value="Kelch_1"/>
    <property type="match status" value="1"/>
</dbReference>
<dbReference type="OrthoDB" id="10251809at2759"/>
<evidence type="ECO:0000256" key="2">
    <source>
        <dbReference type="ARBA" id="ARBA00022737"/>
    </source>
</evidence>
<reference evidence="3 4" key="1">
    <citation type="submission" date="2016-02" db="EMBL/GenBank/DDBJ databases">
        <title>Genome analysis of coral dinoflagellate symbionts highlights evolutionary adaptations to a symbiotic lifestyle.</title>
        <authorList>
            <person name="Aranda M."/>
            <person name="Li Y."/>
            <person name="Liew Y.J."/>
            <person name="Baumgarten S."/>
            <person name="Simakov O."/>
            <person name="Wilson M."/>
            <person name="Piel J."/>
            <person name="Ashoor H."/>
            <person name="Bougouffa S."/>
            <person name="Bajic V.B."/>
            <person name="Ryu T."/>
            <person name="Ravasi T."/>
            <person name="Bayer T."/>
            <person name="Micklem G."/>
            <person name="Kim H."/>
            <person name="Bhak J."/>
            <person name="Lajeunesse T.C."/>
            <person name="Voolstra C.R."/>
        </authorList>
    </citation>
    <scope>NUCLEOTIDE SEQUENCE [LARGE SCALE GENOMIC DNA]</scope>
    <source>
        <strain evidence="3 4">CCMP2467</strain>
    </source>
</reference>
<evidence type="ECO:0000313" key="4">
    <source>
        <dbReference type="Proteomes" id="UP000186817"/>
    </source>
</evidence>
<keyword evidence="4" id="KW-1185">Reference proteome</keyword>
<evidence type="ECO:0000313" key="3">
    <source>
        <dbReference type="EMBL" id="OLP84590.1"/>
    </source>
</evidence>
<dbReference type="Proteomes" id="UP000186817">
    <property type="component" value="Unassembled WGS sequence"/>
</dbReference>
<keyword evidence="1" id="KW-0880">Kelch repeat</keyword>
<dbReference type="PANTHER" id="PTHR46093">
    <property type="entry name" value="ACYL-COA-BINDING DOMAIN-CONTAINING PROTEIN 5"/>
    <property type="match status" value="1"/>
</dbReference>
<organism evidence="3 4">
    <name type="scientific">Symbiodinium microadriaticum</name>
    <name type="common">Dinoflagellate</name>
    <name type="synonym">Zooxanthella microadriatica</name>
    <dbReference type="NCBI Taxonomy" id="2951"/>
    <lineage>
        <taxon>Eukaryota</taxon>
        <taxon>Sar</taxon>
        <taxon>Alveolata</taxon>
        <taxon>Dinophyceae</taxon>
        <taxon>Suessiales</taxon>
        <taxon>Symbiodiniaceae</taxon>
        <taxon>Symbiodinium</taxon>
    </lineage>
</organism>